<keyword evidence="2" id="KW-0732">Signal</keyword>
<protein>
    <submittedName>
        <fullName evidence="3">Uncharacterized protein</fullName>
    </submittedName>
</protein>
<keyword evidence="4" id="KW-1185">Reference proteome</keyword>
<proteinExistence type="predicted"/>
<dbReference type="Proteomes" id="UP001153069">
    <property type="component" value="Unassembled WGS sequence"/>
</dbReference>
<evidence type="ECO:0000256" key="1">
    <source>
        <dbReference type="SAM" id="MobiDB-lite"/>
    </source>
</evidence>
<feature type="signal peptide" evidence="2">
    <location>
        <begin position="1"/>
        <end position="25"/>
    </location>
</feature>
<feature type="compositionally biased region" description="Low complexity" evidence="1">
    <location>
        <begin position="132"/>
        <end position="146"/>
    </location>
</feature>
<name>A0A9N8H5D9_9STRA</name>
<sequence length="1083" mass="120481">MRISTFCTALLIATISLCSPLAARANGEEKAQETRKLGLFGNRDSEEEDDGRAREGPARLDACSERCEENGLFGCYQYKICKDKNLERCSDTPWLYRSDDGWSCGSCPDASDETPAPMPTTPRPTFPPLPSASPSESPTLSAEPSANPTISQQPTVQASRRCIDETTWIAFLGADEVCTYENGTLEIYWSPAVSYLFDDDEVVFCGNETYDIWLGGSDFDFARGVYLHEDLLELVDRGGLMRVELPYTVEGFYRWQNLEPGGEYNVLITSKIIYDPENITLYSYNRQGMKISTSTMMPQLEDGFPGLIAVPPPSETLSIWVERELGIILIESATPDDFPVIVKTKFEENMTFFARDDDGGQVMGRLLDEDFLFSTDTCQLWFFEPIDITDVFTEIDFMAIANNDESNEVSPAARAEFWGAIARFVKRVAEKVGEVIIDVVETVGSVIKTAVEVAKGIGRVILTGDPKQILKDVNELELGSLSIQVPDFDRALFCKGEKKIGEDTGVSLTLEGKFALGLKLGARAQVVATLTVMKDKKLFRGTVKFSGAIDAKIYGKLQASATLNWKPKPKQLYEKSVWKIFSVGVVPVILSYGMNVELIASTSMALEVDASWEAEFKYKMDFGASLELPDNYTTFFKEDFTRDIKNPKIQGRLKAEAEVGTALTIFGRLYNAIEIAVRGQLSVTQEMSAATNLETIVVAPPWYQLEEFKTGLRLKFDLTGGLNEALVNFFENAVAAVSDTLGLTSDANDDEMEQELGCRIVEGEDALGEFDDEEEDTDEESEDPLDEFMNVQAFVKSLGKTKYSSLASANMSVDSLADTYSMGKMASAEEKAQYRERLKSTIMAQDNYGKNKNTTEKRAVIEEKFGGKFELKLYDMTWFLVALPKIKVEQTPSDPQTCQGEEAIGFDVSVTAEQPDIILSSLGGLADSNDAVWYADFENELFFRSSPWKLRKLNSTTTRVYLNREDTMEDYAMPSDEGSLYVRHTPKLFSSFTNSLFAKSTFEDILKDVEAPDAFECCDDADCERKNGEGSTCDDDSKCSEPSSGGRTRKRKLALKDFAVDADGSNEHQGTGKRVKRNFVPQY</sequence>
<evidence type="ECO:0000313" key="4">
    <source>
        <dbReference type="Proteomes" id="UP001153069"/>
    </source>
</evidence>
<comment type="caution">
    <text evidence="3">The sequence shown here is derived from an EMBL/GenBank/DDBJ whole genome shotgun (WGS) entry which is preliminary data.</text>
</comment>
<feature type="region of interest" description="Disordered" evidence="1">
    <location>
        <begin position="1060"/>
        <end position="1083"/>
    </location>
</feature>
<feature type="region of interest" description="Disordered" evidence="1">
    <location>
        <begin position="108"/>
        <end position="157"/>
    </location>
</feature>
<reference evidence="3" key="1">
    <citation type="submission" date="2020-06" db="EMBL/GenBank/DDBJ databases">
        <authorList>
            <consortium name="Plant Systems Biology data submission"/>
        </authorList>
    </citation>
    <scope>NUCLEOTIDE SEQUENCE</scope>
    <source>
        <strain evidence="3">D6</strain>
    </source>
</reference>
<accession>A0A9N8H5D9</accession>
<evidence type="ECO:0000256" key="2">
    <source>
        <dbReference type="SAM" id="SignalP"/>
    </source>
</evidence>
<evidence type="ECO:0000313" key="3">
    <source>
        <dbReference type="EMBL" id="CAB9502583.1"/>
    </source>
</evidence>
<feature type="region of interest" description="Disordered" evidence="1">
    <location>
        <begin position="34"/>
        <end position="58"/>
    </location>
</feature>
<dbReference type="EMBL" id="CAICTM010000139">
    <property type="protein sequence ID" value="CAB9502583.1"/>
    <property type="molecule type" value="Genomic_DNA"/>
</dbReference>
<dbReference type="AlphaFoldDB" id="A0A9N8H5D9"/>
<organism evidence="3 4">
    <name type="scientific">Seminavis robusta</name>
    <dbReference type="NCBI Taxonomy" id="568900"/>
    <lineage>
        <taxon>Eukaryota</taxon>
        <taxon>Sar</taxon>
        <taxon>Stramenopiles</taxon>
        <taxon>Ochrophyta</taxon>
        <taxon>Bacillariophyta</taxon>
        <taxon>Bacillariophyceae</taxon>
        <taxon>Bacillariophycidae</taxon>
        <taxon>Naviculales</taxon>
        <taxon>Naviculaceae</taxon>
        <taxon>Seminavis</taxon>
    </lineage>
</organism>
<feature type="region of interest" description="Disordered" evidence="1">
    <location>
        <begin position="1031"/>
        <end position="1050"/>
    </location>
</feature>
<gene>
    <name evidence="3" type="ORF">SEMRO_140_G065570.1</name>
</gene>
<feature type="compositionally biased region" description="Polar residues" evidence="1">
    <location>
        <begin position="147"/>
        <end position="157"/>
    </location>
</feature>
<feature type="chain" id="PRO_5040500057" evidence="2">
    <location>
        <begin position="26"/>
        <end position="1083"/>
    </location>
</feature>
<feature type="compositionally biased region" description="Pro residues" evidence="1">
    <location>
        <begin position="116"/>
        <end position="131"/>
    </location>
</feature>